<keyword evidence="2" id="KW-1185">Reference proteome</keyword>
<proteinExistence type="predicted"/>
<dbReference type="EMBL" id="CM044702">
    <property type="protein sequence ID" value="KAI5678860.1"/>
    <property type="molecule type" value="Genomic_DNA"/>
</dbReference>
<sequence length="121" mass="12781">MIWLQWRFGSHLHHEESADDHPAVHGLHRGQGAGVGRPPVPPAPQRQEYVGPGPTVVERGEGSGSGQQYVDPFDSPHLDMSSYILGLTPDLQSLPSGAGTPQMPPASSSGFAAFQSPHPSA</sequence>
<protein>
    <submittedName>
        <fullName evidence="1">Uncharacterized protein</fullName>
    </submittedName>
</protein>
<name>A0ACC0C1P1_CATRO</name>
<comment type="caution">
    <text evidence="1">The sequence shown here is derived from an EMBL/GenBank/DDBJ whole genome shotgun (WGS) entry which is preliminary data.</text>
</comment>
<evidence type="ECO:0000313" key="2">
    <source>
        <dbReference type="Proteomes" id="UP001060085"/>
    </source>
</evidence>
<reference evidence="2" key="1">
    <citation type="journal article" date="2023" name="Nat. Plants">
        <title>Single-cell RNA sequencing provides a high-resolution roadmap for understanding the multicellular compartmentation of specialized metabolism.</title>
        <authorList>
            <person name="Sun S."/>
            <person name="Shen X."/>
            <person name="Li Y."/>
            <person name="Li Y."/>
            <person name="Wang S."/>
            <person name="Li R."/>
            <person name="Zhang H."/>
            <person name="Shen G."/>
            <person name="Guo B."/>
            <person name="Wei J."/>
            <person name="Xu J."/>
            <person name="St-Pierre B."/>
            <person name="Chen S."/>
            <person name="Sun C."/>
        </authorList>
    </citation>
    <scope>NUCLEOTIDE SEQUENCE [LARGE SCALE GENOMIC DNA]</scope>
</reference>
<accession>A0ACC0C1P1</accession>
<gene>
    <name evidence="1" type="ORF">M9H77_09810</name>
</gene>
<organism evidence="1 2">
    <name type="scientific">Catharanthus roseus</name>
    <name type="common">Madagascar periwinkle</name>
    <name type="synonym">Vinca rosea</name>
    <dbReference type="NCBI Taxonomy" id="4058"/>
    <lineage>
        <taxon>Eukaryota</taxon>
        <taxon>Viridiplantae</taxon>
        <taxon>Streptophyta</taxon>
        <taxon>Embryophyta</taxon>
        <taxon>Tracheophyta</taxon>
        <taxon>Spermatophyta</taxon>
        <taxon>Magnoliopsida</taxon>
        <taxon>eudicotyledons</taxon>
        <taxon>Gunneridae</taxon>
        <taxon>Pentapetalae</taxon>
        <taxon>asterids</taxon>
        <taxon>lamiids</taxon>
        <taxon>Gentianales</taxon>
        <taxon>Apocynaceae</taxon>
        <taxon>Rauvolfioideae</taxon>
        <taxon>Vinceae</taxon>
        <taxon>Catharanthinae</taxon>
        <taxon>Catharanthus</taxon>
    </lineage>
</organism>
<dbReference type="Proteomes" id="UP001060085">
    <property type="component" value="Linkage Group LG02"/>
</dbReference>
<evidence type="ECO:0000313" key="1">
    <source>
        <dbReference type="EMBL" id="KAI5678860.1"/>
    </source>
</evidence>